<dbReference type="InterPro" id="IPR035093">
    <property type="entry name" value="RelE/ParE_toxin_dom_sf"/>
</dbReference>
<organism evidence="2 3">
    <name type="scientific">Ferroacidibacillus organovorans</name>
    <dbReference type="NCBI Taxonomy" id="1765683"/>
    <lineage>
        <taxon>Bacteria</taxon>
        <taxon>Bacillati</taxon>
        <taxon>Bacillota</taxon>
        <taxon>Bacilli</taxon>
        <taxon>Bacillales</taxon>
        <taxon>Alicyclobacillaceae</taxon>
        <taxon>Ferroacidibacillus</taxon>
    </lineage>
</organism>
<gene>
    <name evidence="2" type="ORF">AYW79_13065</name>
</gene>
<evidence type="ECO:0000313" key="2">
    <source>
        <dbReference type="EMBL" id="OAG92864.1"/>
    </source>
</evidence>
<dbReference type="PANTHER" id="PTHR38813:SF1">
    <property type="entry name" value="TOXIN RELE1-RELATED"/>
    <property type="match status" value="1"/>
</dbReference>
<sequence length="86" mass="10327">MRYEIEWSQGALKDIRRLDKPLIERITRAIEVFAETGRGDVKRLINADGAYRLRVGEWRVRFRFVHREIQIMLIQAVLPRSEAYKR</sequence>
<accession>A0A853K9G6</accession>
<dbReference type="Proteomes" id="UP000077421">
    <property type="component" value="Unassembled WGS sequence"/>
</dbReference>
<dbReference type="EMBL" id="LSUQ01000059">
    <property type="protein sequence ID" value="OAG92864.1"/>
    <property type="molecule type" value="Genomic_DNA"/>
</dbReference>
<dbReference type="InterPro" id="IPR007712">
    <property type="entry name" value="RelE/ParE_toxin"/>
</dbReference>
<evidence type="ECO:0008006" key="4">
    <source>
        <dbReference type="Google" id="ProtNLM"/>
    </source>
</evidence>
<name>A0A853K9G6_9BACL</name>
<dbReference type="Pfam" id="PF05016">
    <property type="entry name" value="ParE_toxin"/>
    <property type="match status" value="1"/>
</dbReference>
<dbReference type="SUPFAM" id="SSF143011">
    <property type="entry name" value="RelE-like"/>
    <property type="match status" value="1"/>
</dbReference>
<dbReference type="AlphaFoldDB" id="A0A853K9G6"/>
<protein>
    <recommendedName>
        <fullName evidence="4">Addiction module toxin RelE</fullName>
    </recommendedName>
</protein>
<dbReference type="InterPro" id="IPR052747">
    <property type="entry name" value="TA_system_RelE_toxin"/>
</dbReference>
<keyword evidence="1" id="KW-1277">Toxin-antitoxin system</keyword>
<dbReference type="OrthoDB" id="9805098at2"/>
<dbReference type="Gene3D" id="3.30.2310.20">
    <property type="entry name" value="RelE-like"/>
    <property type="match status" value="1"/>
</dbReference>
<reference evidence="2 3" key="1">
    <citation type="submission" date="2016-02" db="EMBL/GenBank/DDBJ databases">
        <title>Draft genome sequence of Acidibacillus ferrooxidans SLC66.</title>
        <authorList>
            <person name="Oliveira G."/>
            <person name="Nancucheo I."/>
            <person name="Dall'Agnol H."/>
            <person name="Johnson B."/>
            <person name="Oliveira R."/>
            <person name="Nunes G.L."/>
            <person name="Tzotzos G."/>
            <person name="Orellana S.C."/>
            <person name="Salim A.C."/>
            <person name="Araujo F.M."/>
        </authorList>
    </citation>
    <scope>NUCLEOTIDE SEQUENCE [LARGE SCALE GENOMIC DNA]</scope>
    <source>
        <strain evidence="2 3">SLC66</strain>
    </source>
</reference>
<comment type="caution">
    <text evidence="2">The sequence shown here is derived from an EMBL/GenBank/DDBJ whole genome shotgun (WGS) entry which is preliminary data.</text>
</comment>
<dbReference type="RefSeq" id="WP_067566766.1">
    <property type="nucleotide sequence ID" value="NZ_LSUQ01000059.1"/>
</dbReference>
<dbReference type="PANTHER" id="PTHR38813">
    <property type="match status" value="1"/>
</dbReference>
<evidence type="ECO:0000256" key="1">
    <source>
        <dbReference type="ARBA" id="ARBA00022649"/>
    </source>
</evidence>
<proteinExistence type="predicted"/>
<evidence type="ECO:0000313" key="3">
    <source>
        <dbReference type="Proteomes" id="UP000077421"/>
    </source>
</evidence>